<proteinExistence type="predicted"/>
<comment type="caution">
    <text evidence="2">The sequence shown here is derived from an EMBL/GenBank/DDBJ whole genome shotgun (WGS) entry which is preliminary data.</text>
</comment>
<sequence>MNEVKDVVNSTITHKDSVAQKIFHSPNYSFWLQEAIDRGSGPQTSSLSAAKHRFASFAKPMGRFILNLQPMFEVLHKILALKEDCGWLHTWMDAVPGQRLLLLAAAADAADTVMEFLRLMDNEGQDPAILNSEVHSFLSNVDVQFGTPGQVFDINGYSKHCLDVLQSEPGLYVKHRGQQKRIRVSAADRRAVLQAFKPWVHLCHEACEAEFPHFHLFSSMGVLDLRSDARRTDERYSCLRRLAAALHVDEQGLVSEFETLRPVAMAFRQKQDCSSRDAWKQALKRSQASSALKEKYETKNLAPLLRAHACWTTSSSGVEQAFSKAQRSQGAKHFGPKAAESERRAMVSLTYTDSSATPLASVVDKARELYASKVSRHLGQHKGKRFDKGVKRGPRMKLAGKLVEKTWINRRRASVKAAAAQSSASGQEPELATSRETARKKKIEAHRDGYYHGVDAAEGLSLEQEAMKRAREDSKADRSMRLKRQKRQCQLLSTTKKCDWRWQSLGPAKAWFASGLPPIT</sequence>
<evidence type="ECO:0000313" key="2">
    <source>
        <dbReference type="EMBL" id="CAK9109906.1"/>
    </source>
</evidence>
<dbReference type="Proteomes" id="UP001642484">
    <property type="component" value="Unassembled WGS sequence"/>
</dbReference>
<reference evidence="2 3" key="1">
    <citation type="submission" date="2024-02" db="EMBL/GenBank/DDBJ databases">
        <authorList>
            <person name="Chen Y."/>
            <person name="Shah S."/>
            <person name="Dougan E. K."/>
            <person name="Thang M."/>
            <person name="Chan C."/>
        </authorList>
    </citation>
    <scope>NUCLEOTIDE SEQUENCE [LARGE SCALE GENOMIC DNA]</scope>
</reference>
<feature type="non-terminal residue" evidence="2">
    <location>
        <position position="520"/>
    </location>
</feature>
<name>A0ABP0SC57_9DINO</name>
<evidence type="ECO:0000256" key="1">
    <source>
        <dbReference type="SAM" id="MobiDB-lite"/>
    </source>
</evidence>
<dbReference type="EMBL" id="CAXAMN010027289">
    <property type="protein sequence ID" value="CAK9109906.1"/>
    <property type="molecule type" value="Genomic_DNA"/>
</dbReference>
<keyword evidence="3" id="KW-1185">Reference proteome</keyword>
<organism evidence="2 3">
    <name type="scientific">Durusdinium trenchii</name>
    <dbReference type="NCBI Taxonomy" id="1381693"/>
    <lineage>
        <taxon>Eukaryota</taxon>
        <taxon>Sar</taxon>
        <taxon>Alveolata</taxon>
        <taxon>Dinophyceae</taxon>
        <taxon>Suessiales</taxon>
        <taxon>Symbiodiniaceae</taxon>
        <taxon>Durusdinium</taxon>
    </lineage>
</organism>
<gene>
    <name evidence="2" type="ORF">CCMP2556_LOCUS51128</name>
</gene>
<evidence type="ECO:0000313" key="3">
    <source>
        <dbReference type="Proteomes" id="UP001642484"/>
    </source>
</evidence>
<feature type="region of interest" description="Disordered" evidence="1">
    <location>
        <begin position="417"/>
        <end position="439"/>
    </location>
</feature>
<accession>A0ABP0SC57</accession>
<protein>
    <submittedName>
        <fullName evidence="2">Uncharacterized protein</fullName>
    </submittedName>
</protein>